<dbReference type="HOGENOM" id="CLU_055579_0_0_2"/>
<evidence type="ECO:0000313" key="3">
    <source>
        <dbReference type="Proteomes" id="UP000002595"/>
    </source>
</evidence>
<dbReference type="KEGG" id="pis:Pisl_0185"/>
<proteinExistence type="predicted"/>
<keyword evidence="1" id="KW-0175">Coiled coil</keyword>
<evidence type="ECO:0000256" key="1">
    <source>
        <dbReference type="SAM" id="Coils"/>
    </source>
</evidence>
<evidence type="ECO:0000313" key="2">
    <source>
        <dbReference type="EMBL" id="ABL87367.1"/>
    </source>
</evidence>
<dbReference type="InterPro" id="IPR011335">
    <property type="entry name" value="Restrct_endonuc-II-like"/>
</dbReference>
<keyword evidence="3" id="KW-1185">Reference proteome</keyword>
<reference evidence="2" key="1">
    <citation type="submission" date="2006-12" db="EMBL/GenBank/DDBJ databases">
        <title>Complete sequence of Pyrobaculum islandicum DSM 4184.</title>
        <authorList>
            <person name="Copeland A."/>
            <person name="Lucas S."/>
            <person name="Lapidus A."/>
            <person name="Barry K."/>
            <person name="Detter J.C."/>
            <person name="Glavina del Rio T."/>
            <person name="Dalin E."/>
            <person name="Tice H."/>
            <person name="Pitluck S."/>
            <person name="Meincke L."/>
            <person name="Brettin T."/>
            <person name="Bruce D."/>
            <person name="Han C."/>
            <person name="Tapia R."/>
            <person name="Gilna P."/>
            <person name="Schmutz J."/>
            <person name="Larimer F."/>
            <person name="Land M."/>
            <person name="Hauser L."/>
            <person name="Kyrpides N."/>
            <person name="Mikhailova N."/>
            <person name="Cozen A.E."/>
            <person name="Fitz-Gibbon S.T."/>
            <person name="House C.H."/>
            <person name="Saltikov C."/>
            <person name="Lowe T."/>
            <person name="Richardson P."/>
        </authorList>
    </citation>
    <scope>NUCLEOTIDE SEQUENCE [LARGE SCALE GENOMIC DNA]</scope>
    <source>
        <strain evidence="2">DSM 4184</strain>
    </source>
</reference>
<name>A1RQY5_PYRIL</name>
<dbReference type="SUPFAM" id="SSF52980">
    <property type="entry name" value="Restriction endonuclease-like"/>
    <property type="match status" value="1"/>
</dbReference>
<dbReference type="Proteomes" id="UP000002595">
    <property type="component" value="Chromosome"/>
</dbReference>
<dbReference type="EMBL" id="CP000504">
    <property type="protein sequence ID" value="ABL87367.1"/>
    <property type="molecule type" value="Genomic_DNA"/>
</dbReference>
<dbReference type="eggNOG" id="arCOG01426">
    <property type="taxonomic scope" value="Archaea"/>
</dbReference>
<sequence>MSVDRDALKRVVLDLLRSDEEFRLAVAGLIGLGAVLEELRKLREDFNRFAKEQATRWEENDRRWEENNKRWEENNKRWEETYRRFETIELELKKLREDFNKFVKIEEKRWEEAENKFRWLISALDDIRRALGGGFEYYTARVVSLLLRERGIECDVRVNVTLPIDGFKEVDLICYDPLVVGEVTIAVRNIEEADREIGKLLEAERAAERFTGRKTYMRVLAVEFASQDVAEYLRKKAQEMGILLLLGREYEKL</sequence>
<dbReference type="AlphaFoldDB" id="A1RQY5"/>
<dbReference type="RefSeq" id="WP_011761944.1">
    <property type="nucleotide sequence ID" value="NC_008701.1"/>
</dbReference>
<dbReference type="PANTHER" id="PTHR34314:SF6">
    <property type="entry name" value="DUF3782 DOMAIN-CONTAINING PROTEIN"/>
    <property type="match status" value="1"/>
</dbReference>
<accession>A1RQY5</accession>
<feature type="coiled-coil region" evidence="1">
    <location>
        <begin position="54"/>
        <end position="88"/>
    </location>
</feature>
<dbReference type="PANTHER" id="PTHR34314">
    <property type="entry name" value="CRENARCHAEAL PROTEIN, PUTATIVE-RELATED"/>
    <property type="match status" value="1"/>
</dbReference>
<gene>
    <name evidence="2" type="ordered locus">Pisl_0185</name>
</gene>
<protein>
    <submittedName>
        <fullName evidence="2">PaREP7</fullName>
    </submittedName>
</protein>
<organism evidence="2 3">
    <name type="scientific">Pyrobaculum islandicum (strain DSM 4184 / JCM 9189 / GEO3)</name>
    <dbReference type="NCBI Taxonomy" id="384616"/>
    <lineage>
        <taxon>Archaea</taxon>
        <taxon>Thermoproteota</taxon>
        <taxon>Thermoprotei</taxon>
        <taxon>Thermoproteales</taxon>
        <taxon>Thermoproteaceae</taxon>
        <taxon>Pyrobaculum</taxon>
    </lineage>
</organism>
<dbReference type="OrthoDB" id="28108at2157"/>
<dbReference type="GeneID" id="4616741"/>